<evidence type="ECO:0000256" key="3">
    <source>
        <dbReference type="ARBA" id="ARBA00022692"/>
    </source>
</evidence>
<evidence type="ECO:0000313" key="9">
    <source>
        <dbReference type="Proteomes" id="UP000565468"/>
    </source>
</evidence>
<dbReference type="Proteomes" id="UP000565468">
    <property type="component" value="Unassembled WGS sequence"/>
</dbReference>
<keyword evidence="4 6" id="KW-1133">Transmembrane helix</keyword>
<dbReference type="AlphaFoldDB" id="A0A848M665"/>
<feature type="domain" description="EamA" evidence="7">
    <location>
        <begin position="12"/>
        <end position="143"/>
    </location>
</feature>
<protein>
    <submittedName>
        <fullName evidence="8">DMT family transporter</fullName>
    </submittedName>
</protein>
<organism evidence="8 9">
    <name type="scientific">Paenibacillus lemnae</name>
    <dbReference type="NCBI Taxonomy" id="1330551"/>
    <lineage>
        <taxon>Bacteria</taxon>
        <taxon>Bacillati</taxon>
        <taxon>Bacillota</taxon>
        <taxon>Bacilli</taxon>
        <taxon>Bacillales</taxon>
        <taxon>Paenibacillaceae</taxon>
        <taxon>Paenibacillus</taxon>
    </lineage>
</organism>
<evidence type="ECO:0000256" key="2">
    <source>
        <dbReference type="ARBA" id="ARBA00007362"/>
    </source>
</evidence>
<feature type="transmembrane region" description="Helical" evidence="6">
    <location>
        <begin position="71"/>
        <end position="92"/>
    </location>
</feature>
<dbReference type="InterPro" id="IPR037185">
    <property type="entry name" value="EmrE-like"/>
</dbReference>
<dbReference type="GO" id="GO:0016020">
    <property type="term" value="C:membrane"/>
    <property type="evidence" value="ECO:0007669"/>
    <property type="project" value="UniProtKB-SubCell"/>
</dbReference>
<evidence type="ECO:0000256" key="6">
    <source>
        <dbReference type="SAM" id="Phobius"/>
    </source>
</evidence>
<dbReference type="RefSeq" id="WP_169504520.1">
    <property type="nucleotide sequence ID" value="NZ_JABBPN010000005.1"/>
</dbReference>
<dbReference type="PANTHER" id="PTHR32322">
    <property type="entry name" value="INNER MEMBRANE TRANSPORTER"/>
    <property type="match status" value="1"/>
</dbReference>
<evidence type="ECO:0000256" key="4">
    <source>
        <dbReference type="ARBA" id="ARBA00022989"/>
    </source>
</evidence>
<evidence type="ECO:0000313" key="8">
    <source>
        <dbReference type="EMBL" id="NMO95749.1"/>
    </source>
</evidence>
<gene>
    <name evidence="8" type="ORF">HII30_08175</name>
</gene>
<comment type="similarity">
    <text evidence="2">Belongs to the EamA transporter family.</text>
</comment>
<comment type="caution">
    <text evidence="8">The sequence shown here is derived from an EMBL/GenBank/DDBJ whole genome shotgun (WGS) entry which is preliminary data.</text>
</comment>
<dbReference type="PANTHER" id="PTHR32322:SF2">
    <property type="entry name" value="EAMA DOMAIN-CONTAINING PROTEIN"/>
    <property type="match status" value="1"/>
</dbReference>
<sequence>MNFIYNKSTLKLIAAIGFVIMWSSGFIGARLGTQEANSMTILMWRFLVAGILLMIWWLLTQNHKISLNTIFQQVVIGLFAQGIYLYSVFVSVENGVSAGTSNLITALQPITAAALIGPILGEKTSKNQWVGLTIGILGITFVVSGDINGSLDTPIWAYVLSFKQFPHLH</sequence>
<reference evidence="8 9" key="1">
    <citation type="submission" date="2020-04" db="EMBL/GenBank/DDBJ databases">
        <title>Paenibacillus algicola sp. nov., a novel marine bacterium producing alginate lyase.</title>
        <authorList>
            <person name="Huang H."/>
        </authorList>
    </citation>
    <scope>NUCLEOTIDE SEQUENCE [LARGE SCALE GENOMIC DNA]</scope>
    <source>
        <strain evidence="8 9">L7-75</strain>
    </source>
</reference>
<evidence type="ECO:0000259" key="7">
    <source>
        <dbReference type="Pfam" id="PF00892"/>
    </source>
</evidence>
<feature type="transmembrane region" description="Helical" evidence="6">
    <location>
        <begin position="98"/>
        <end position="117"/>
    </location>
</feature>
<keyword evidence="3 6" id="KW-0812">Transmembrane</keyword>
<comment type="subcellular location">
    <subcellularLocation>
        <location evidence="1">Endomembrane system</location>
        <topology evidence="1">Multi-pass membrane protein</topology>
    </subcellularLocation>
</comment>
<name>A0A848M665_PAELE</name>
<keyword evidence="9" id="KW-1185">Reference proteome</keyword>
<dbReference type="EMBL" id="JABBPN010000005">
    <property type="protein sequence ID" value="NMO95749.1"/>
    <property type="molecule type" value="Genomic_DNA"/>
</dbReference>
<proteinExistence type="inferred from homology"/>
<dbReference type="Pfam" id="PF00892">
    <property type="entry name" value="EamA"/>
    <property type="match status" value="1"/>
</dbReference>
<feature type="transmembrane region" description="Helical" evidence="6">
    <location>
        <begin position="41"/>
        <end position="59"/>
    </location>
</feature>
<keyword evidence="5 6" id="KW-0472">Membrane</keyword>
<feature type="transmembrane region" description="Helical" evidence="6">
    <location>
        <begin position="129"/>
        <end position="147"/>
    </location>
</feature>
<dbReference type="InterPro" id="IPR000620">
    <property type="entry name" value="EamA_dom"/>
</dbReference>
<accession>A0A848M665</accession>
<evidence type="ECO:0000256" key="1">
    <source>
        <dbReference type="ARBA" id="ARBA00004127"/>
    </source>
</evidence>
<dbReference type="SUPFAM" id="SSF103481">
    <property type="entry name" value="Multidrug resistance efflux transporter EmrE"/>
    <property type="match status" value="1"/>
</dbReference>
<evidence type="ECO:0000256" key="5">
    <source>
        <dbReference type="ARBA" id="ARBA00023136"/>
    </source>
</evidence>
<dbReference type="InterPro" id="IPR050638">
    <property type="entry name" value="AA-Vitamin_Transporters"/>
</dbReference>
<feature type="transmembrane region" description="Helical" evidence="6">
    <location>
        <begin position="12"/>
        <end position="29"/>
    </location>
</feature>